<keyword evidence="6" id="KW-1185">Reference proteome</keyword>
<dbReference type="InterPro" id="IPR024134">
    <property type="entry name" value="SOD_Cu/Zn_/chaperone"/>
</dbReference>
<comment type="cofactor">
    <cofactor evidence="3">
        <name>Cu cation</name>
        <dbReference type="ChEBI" id="CHEBI:23378"/>
    </cofactor>
    <text evidence="3">Binds 1 copper ion per subunit.</text>
</comment>
<dbReference type="CDD" id="cd00305">
    <property type="entry name" value="Cu-Zn_Superoxide_Dismutase"/>
    <property type="match status" value="1"/>
</dbReference>
<evidence type="ECO:0000259" key="4">
    <source>
        <dbReference type="Pfam" id="PF00080"/>
    </source>
</evidence>
<dbReference type="InterPro" id="IPR018152">
    <property type="entry name" value="SOD_Cu/Zn_BS"/>
</dbReference>
<comment type="cofactor">
    <cofactor evidence="3">
        <name>Zn(2+)</name>
        <dbReference type="ChEBI" id="CHEBI:29105"/>
    </cofactor>
    <text evidence="3">Binds 1 zinc ion per subunit.</text>
</comment>
<organism evidence="5 6">
    <name type="scientific">Oikeobacillus pervagus</name>
    <dbReference type="NCBI Taxonomy" id="1325931"/>
    <lineage>
        <taxon>Bacteria</taxon>
        <taxon>Bacillati</taxon>
        <taxon>Bacillota</taxon>
        <taxon>Bacilli</taxon>
        <taxon>Bacillales</taxon>
        <taxon>Bacillaceae</taxon>
        <taxon>Oikeobacillus</taxon>
    </lineage>
</organism>
<dbReference type="PANTHER" id="PTHR10003">
    <property type="entry name" value="SUPEROXIDE DISMUTASE CU-ZN -RELATED"/>
    <property type="match status" value="1"/>
</dbReference>
<comment type="similarity">
    <text evidence="1 3">Belongs to the Cu-Zn superoxide dismutase family.</text>
</comment>
<dbReference type="GO" id="GO:0005507">
    <property type="term" value="F:copper ion binding"/>
    <property type="evidence" value="ECO:0007669"/>
    <property type="project" value="InterPro"/>
</dbReference>
<evidence type="ECO:0000256" key="3">
    <source>
        <dbReference type="RuleBase" id="RU000393"/>
    </source>
</evidence>
<accession>A0AAJ1WK90</accession>
<keyword evidence="3 5" id="KW-0560">Oxidoreductase</keyword>
<dbReference type="Proteomes" id="UP001237207">
    <property type="component" value="Unassembled WGS sequence"/>
</dbReference>
<comment type="catalytic activity">
    <reaction evidence="3">
        <text>2 superoxide + 2 H(+) = H2O2 + O2</text>
        <dbReference type="Rhea" id="RHEA:20696"/>
        <dbReference type="ChEBI" id="CHEBI:15378"/>
        <dbReference type="ChEBI" id="CHEBI:15379"/>
        <dbReference type="ChEBI" id="CHEBI:16240"/>
        <dbReference type="ChEBI" id="CHEBI:18421"/>
        <dbReference type="EC" id="1.15.1.1"/>
    </reaction>
</comment>
<name>A0AAJ1WK90_9BACI</name>
<gene>
    <name evidence="5" type="ORF">J2S13_002801</name>
</gene>
<dbReference type="InterPro" id="IPR001424">
    <property type="entry name" value="SOD_Cu_Zn_dom"/>
</dbReference>
<dbReference type="Pfam" id="PF00080">
    <property type="entry name" value="Sod_Cu"/>
    <property type="match status" value="1"/>
</dbReference>
<keyword evidence="3" id="KW-0186">Copper</keyword>
<dbReference type="Gene3D" id="2.60.40.200">
    <property type="entry name" value="Superoxide dismutase, copper/zinc binding domain"/>
    <property type="match status" value="1"/>
</dbReference>
<dbReference type="EMBL" id="JAUSUC010000045">
    <property type="protein sequence ID" value="MDQ0216343.1"/>
    <property type="molecule type" value="Genomic_DNA"/>
</dbReference>
<dbReference type="InterPro" id="IPR036423">
    <property type="entry name" value="SOD-like_Cu/Zn_dom_sf"/>
</dbReference>
<evidence type="ECO:0000313" key="6">
    <source>
        <dbReference type="Proteomes" id="UP001237207"/>
    </source>
</evidence>
<dbReference type="SUPFAM" id="SSF49329">
    <property type="entry name" value="Cu,Zn superoxide dismutase-like"/>
    <property type="match status" value="1"/>
</dbReference>
<evidence type="ECO:0000256" key="1">
    <source>
        <dbReference type="ARBA" id="ARBA00010457"/>
    </source>
</evidence>
<keyword evidence="3" id="KW-0479">Metal-binding</keyword>
<comment type="function">
    <text evidence="2">Destroys radicals which are normally produced within the cells and which are toxic to biological systems. May play a role in favoring mycobacterial survival in phagocytes.</text>
</comment>
<proteinExistence type="inferred from homology"/>
<feature type="domain" description="Superoxide dismutase copper/zinc binding" evidence="4">
    <location>
        <begin position="38"/>
        <end position="170"/>
    </location>
</feature>
<keyword evidence="3" id="KW-0862">Zinc</keyword>
<dbReference type="GO" id="GO:0004784">
    <property type="term" value="F:superoxide dismutase activity"/>
    <property type="evidence" value="ECO:0007669"/>
    <property type="project" value="UniProtKB-EC"/>
</dbReference>
<dbReference type="PROSITE" id="PS00332">
    <property type="entry name" value="SOD_CU_ZN_2"/>
    <property type="match status" value="1"/>
</dbReference>
<dbReference type="EC" id="1.15.1.1" evidence="3"/>
<dbReference type="AlphaFoldDB" id="A0AAJ1WK90"/>
<sequence length="175" mass="19905">MFFNPAYLYDTPQNYVYRQQNKMARARIIGGPLARNLEGYVFFFEEPNGTEVYVEVSGLPKFRPGRGKQKQIGPHGFHIHEYGNCEVGNKNDPFKAAGEHWNPYNQPHGNHPGDFPVLFSNDGYARMSFFTNKFRVDDIIGKSVVIHQGPDDYQSQPSGDAGKRLACGVIKRIHR</sequence>
<comment type="caution">
    <text evidence="5">The sequence shown here is derived from an EMBL/GenBank/DDBJ whole genome shotgun (WGS) entry which is preliminary data.</text>
</comment>
<evidence type="ECO:0000256" key="2">
    <source>
        <dbReference type="ARBA" id="ARBA00024900"/>
    </source>
</evidence>
<reference evidence="5" key="1">
    <citation type="submission" date="2023-07" db="EMBL/GenBank/DDBJ databases">
        <title>Genomic Encyclopedia of Type Strains, Phase IV (KMG-IV): sequencing the most valuable type-strain genomes for metagenomic binning, comparative biology and taxonomic classification.</title>
        <authorList>
            <person name="Goeker M."/>
        </authorList>
    </citation>
    <scope>NUCLEOTIDE SEQUENCE</scope>
    <source>
        <strain evidence="5">DSM 23947</strain>
    </source>
</reference>
<protein>
    <recommendedName>
        <fullName evidence="3">Superoxide dismutase [Cu-Zn]</fullName>
        <ecNumber evidence="3">1.15.1.1</ecNumber>
    </recommendedName>
</protein>
<evidence type="ECO:0000313" key="5">
    <source>
        <dbReference type="EMBL" id="MDQ0216343.1"/>
    </source>
</evidence>